<dbReference type="SUPFAM" id="SSF160113">
    <property type="entry name" value="YegP-like"/>
    <property type="match status" value="1"/>
</dbReference>
<organism evidence="1 2">
    <name type="scientific">Dactylosporangium fulvum</name>
    <dbReference type="NCBI Taxonomy" id="53359"/>
    <lineage>
        <taxon>Bacteria</taxon>
        <taxon>Bacillati</taxon>
        <taxon>Actinomycetota</taxon>
        <taxon>Actinomycetes</taxon>
        <taxon>Micromonosporales</taxon>
        <taxon>Micromonosporaceae</taxon>
        <taxon>Dactylosporangium</taxon>
    </lineage>
</organism>
<evidence type="ECO:0000313" key="2">
    <source>
        <dbReference type="Proteomes" id="UP001059617"/>
    </source>
</evidence>
<reference evidence="1" key="2">
    <citation type="submission" date="2022-09" db="EMBL/GenBank/DDBJ databases">
        <title>Biosynthetic gene clusters of Dactylosporangioum fulvum.</title>
        <authorList>
            <person name="Caradec T."/>
        </authorList>
    </citation>
    <scope>NUCLEOTIDE SEQUENCE</scope>
    <source>
        <strain evidence="1">NRRL B-16292</strain>
    </source>
</reference>
<proteinExistence type="predicted"/>
<name>A0ABY5W7E8_9ACTN</name>
<dbReference type="EMBL" id="CP073720">
    <property type="protein sequence ID" value="UWP85174.1"/>
    <property type="molecule type" value="Genomic_DNA"/>
</dbReference>
<dbReference type="InterPro" id="IPR036913">
    <property type="entry name" value="YegP-like_sf"/>
</dbReference>
<sequence>MIAVVRDRRGGAVPWRLVRGTDAGGDVLAEVATVTRRSTTGVIEEDREGWRRAVERLRDGAGTLTVVATGDGHFRWRLTDTHMALIAASPAVYRDPGSCRRAFATARRAARAVVGDADRGAGS</sequence>
<evidence type="ECO:0008006" key="3">
    <source>
        <dbReference type="Google" id="ProtNLM"/>
    </source>
</evidence>
<gene>
    <name evidence="1" type="ORF">Dfulv_13465</name>
</gene>
<dbReference type="RefSeq" id="WP_259863256.1">
    <property type="nucleotide sequence ID" value="NZ_BAAAST010000006.1"/>
</dbReference>
<accession>A0ABY5W7E8</accession>
<dbReference type="Gene3D" id="2.30.29.80">
    <property type="match status" value="1"/>
</dbReference>
<protein>
    <recommendedName>
        <fullName evidence="3">DUF1508 domain-containing protein</fullName>
    </recommendedName>
</protein>
<keyword evidence="2" id="KW-1185">Reference proteome</keyword>
<evidence type="ECO:0000313" key="1">
    <source>
        <dbReference type="EMBL" id="UWP85174.1"/>
    </source>
</evidence>
<reference evidence="1" key="1">
    <citation type="submission" date="2021-04" db="EMBL/GenBank/DDBJ databases">
        <authorList>
            <person name="Hartkoorn R.C."/>
            <person name="Beaudoing E."/>
            <person name="Hot D."/>
        </authorList>
    </citation>
    <scope>NUCLEOTIDE SEQUENCE</scope>
    <source>
        <strain evidence="1">NRRL B-16292</strain>
    </source>
</reference>
<dbReference type="Proteomes" id="UP001059617">
    <property type="component" value="Chromosome"/>
</dbReference>